<dbReference type="OrthoDB" id="2454526at2"/>
<protein>
    <submittedName>
        <fullName evidence="2">Uncharacterized protein</fullName>
    </submittedName>
</protein>
<dbReference type="Proteomes" id="UP000297776">
    <property type="component" value="Unassembled WGS sequence"/>
</dbReference>
<evidence type="ECO:0000313" key="3">
    <source>
        <dbReference type="Proteomes" id="UP000297776"/>
    </source>
</evidence>
<dbReference type="AlphaFoldDB" id="A0A4Y8LA21"/>
<feature type="transmembrane region" description="Helical" evidence="1">
    <location>
        <begin position="7"/>
        <end position="31"/>
    </location>
</feature>
<dbReference type="RefSeq" id="WP_134382475.1">
    <property type="nucleotide sequence ID" value="NZ_SORX01000010.1"/>
</dbReference>
<evidence type="ECO:0000256" key="1">
    <source>
        <dbReference type="SAM" id="Phobius"/>
    </source>
</evidence>
<sequence length="76" mass="8471">MKKYIVFILSLALLYIGFQILSGWVLTALYVPDLSTGYMSTSGGIVLEQSPVIQFLAILLIATIAYVFSQKMIRHT</sequence>
<keyword evidence="1" id="KW-0472">Membrane</keyword>
<proteinExistence type="predicted"/>
<dbReference type="EMBL" id="SORX01000010">
    <property type="protein sequence ID" value="TFD99433.1"/>
    <property type="molecule type" value="Genomic_DNA"/>
</dbReference>
<name>A0A4Y8LA21_9BACL</name>
<evidence type="ECO:0000313" key="2">
    <source>
        <dbReference type="EMBL" id="TFD99433.1"/>
    </source>
</evidence>
<accession>A0A4Y8LA21</accession>
<comment type="caution">
    <text evidence="2">The sequence shown here is derived from an EMBL/GenBank/DDBJ whole genome shotgun (WGS) entry which is preliminary data.</text>
</comment>
<reference evidence="2 3" key="1">
    <citation type="submission" date="2019-03" db="EMBL/GenBank/DDBJ databases">
        <authorList>
            <person name="Yang Y."/>
        </authorList>
    </citation>
    <scope>NUCLEOTIDE SEQUENCE [LARGE SCALE GENOMIC DNA]</scope>
    <source>
        <strain evidence="2 3">ASL-1</strain>
    </source>
</reference>
<gene>
    <name evidence="2" type="ORF">E2626_14335</name>
</gene>
<organism evidence="2 3">
    <name type="scientific">Jeotgalibacillus salarius</name>
    <dbReference type="NCBI Taxonomy" id="546023"/>
    <lineage>
        <taxon>Bacteria</taxon>
        <taxon>Bacillati</taxon>
        <taxon>Bacillota</taxon>
        <taxon>Bacilli</taxon>
        <taxon>Bacillales</taxon>
        <taxon>Caryophanaceae</taxon>
        <taxon>Jeotgalibacillus</taxon>
    </lineage>
</organism>
<feature type="transmembrane region" description="Helical" evidence="1">
    <location>
        <begin position="51"/>
        <end position="68"/>
    </location>
</feature>
<keyword evidence="1" id="KW-0812">Transmembrane</keyword>
<keyword evidence="1" id="KW-1133">Transmembrane helix</keyword>
<keyword evidence="3" id="KW-1185">Reference proteome</keyword>